<name>A0ABR1HVI5_9HYPO</name>
<dbReference type="PANTHER" id="PTHR37542">
    <property type="entry name" value="HELO DOMAIN-CONTAINING PROTEIN-RELATED"/>
    <property type="match status" value="1"/>
</dbReference>
<keyword evidence="2" id="KW-1185">Reference proteome</keyword>
<comment type="caution">
    <text evidence="1">The sequence shown here is derived from an EMBL/GenBank/DDBJ whole genome shotgun (WGS) entry which is preliminary data.</text>
</comment>
<proteinExistence type="predicted"/>
<dbReference type="EMBL" id="JAZAVK010000088">
    <property type="protein sequence ID" value="KAK7424832.1"/>
    <property type="molecule type" value="Genomic_DNA"/>
</dbReference>
<dbReference type="Proteomes" id="UP001498421">
    <property type="component" value="Unassembled WGS sequence"/>
</dbReference>
<evidence type="ECO:0000313" key="2">
    <source>
        <dbReference type="Proteomes" id="UP001498421"/>
    </source>
</evidence>
<gene>
    <name evidence="1" type="ORF">QQZ08_008462</name>
</gene>
<protein>
    <submittedName>
        <fullName evidence="1">Uncharacterized protein</fullName>
    </submittedName>
</protein>
<organism evidence="1 2">
    <name type="scientific">Neonectria magnoliae</name>
    <dbReference type="NCBI Taxonomy" id="2732573"/>
    <lineage>
        <taxon>Eukaryota</taxon>
        <taxon>Fungi</taxon>
        <taxon>Dikarya</taxon>
        <taxon>Ascomycota</taxon>
        <taxon>Pezizomycotina</taxon>
        <taxon>Sordariomycetes</taxon>
        <taxon>Hypocreomycetidae</taxon>
        <taxon>Hypocreales</taxon>
        <taxon>Nectriaceae</taxon>
        <taxon>Neonectria</taxon>
    </lineage>
</organism>
<reference evidence="1 2" key="1">
    <citation type="journal article" date="2025" name="Microbiol. Resour. Announc.">
        <title>Draft genome sequences for Neonectria magnoliae and Neonectria punicea, canker pathogens of Liriodendron tulipifera and Acer saccharum in West Virginia.</title>
        <authorList>
            <person name="Petronek H.M."/>
            <person name="Kasson M.T."/>
            <person name="Metheny A.M."/>
            <person name="Stauder C.M."/>
            <person name="Lovett B."/>
            <person name="Lynch S.C."/>
            <person name="Garnas J.R."/>
            <person name="Kasson L.R."/>
            <person name="Stajich J.E."/>
        </authorList>
    </citation>
    <scope>NUCLEOTIDE SEQUENCE [LARGE SCALE GENOMIC DNA]</scope>
    <source>
        <strain evidence="1 2">NRRL 64651</strain>
    </source>
</reference>
<sequence>MDLRFVGLKVKNQIKWAHFRIGKMKDRMEYARHVNDSVIALSQLKTQQKIHEMSLSDWSEASPSVVPLSHCLQRKSFQPDLVGRLALARAVVETAYQLHAVDWLYKALRAVNIFLFERVDGVISHTKPRLSRFELARPASQPNLIPEVDRGRKEDDFYHRPSMQLCNPDHRSYPYCKDFDLHSLVYC</sequence>
<dbReference type="PANTHER" id="PTHR37542:SF3">
    <property type="entry name" value="PRION-INHIBITION AND PROPAGATION HELO DOMAIN-CONTAINING PROTEIN"/>
    <property type="match status" value="1"/>
</dbReference>
<accession>A0ABR1HVI5</accession>
<evidence type="ECO:0000313" key="1">
    <source>
        <dbReference type="EMBL" id="KAK7424832.1"/>
    </source>
</evidence>